<dbReference type="GO" id="GO:0009253">
    <property type="term" value="P:peptidoglycan catabolic process"/>
    <property type="evidence" value="ECO:0007669"/>
    <property type="project" value="InterPro"/>
</dbReference>
<evidence type="ECO:0000256" key="2">
    <source>
        <dbReference type="ARBA" id="ARBA00022801"/>
    </source>
</evidence>
<comment type="similarity">
    <text evidence="1">Belongs to the glycosyl hydrolase 25 family.</text>
</comment>
<evidence type="ECO:0000256" key="4">
    <source>
        <dbReference type="SAM" id="Phobius"/>
    </source>
</evidence>
<keyword evidence="6" id="KW-1185">Reference proteome</keyword>
<dbReference type="Proteomes" id="UP000245627">
    <property type="component" value="Unassembled WGS sequence"/>
</dbReference>
<dbReference type="Gene3D" id="3.20.20.80">
    <property type="entry name" value="Glycosidases"/>
    <property type="match status" value="1"/>
</dbReference>
<dbReference type="GO" id="GO:0016052">
    <property type="term" value="P:carbohydrate catabolic process"/>
    <property type="evidence" value="ECO:0007669"/>
    <property type="project" value="TreeGrafter"/>
</dbReference>
<dbReference type="PROSITE" id="PS51904">
    <property type="entry name" value="GLYCOSYL_HYDROL_F25_2"/>
    <property type="match status" value="1"/>
</dbReference>
<evidence type="ECO:0000313" key="6">
    <source>
        <dbReference type="Proteomes" id="UP000245627"/>
    </source>
</evidence>
<dbReference type="AlphaFoldDB" id="A0A2T8HHY9"/>
<keyword evidence="4" id="KW-1133">Transmembrane helix</keyword>
<feature type="transmembrane region" description="Helical" evidence="4">
    <location>
        <begin position="20"/>
        <end position="42"/>
    </location>
</feature>
<dbReference type="SMART" id="SM00641">
    <property type="entry name" value="Glyco_25"/>
    <property type="match status" value="1"/>
</dbReference>
<dbReference type="RefSeq" id="WP_116775615.1">
    <property type="nucleotide sequence ID" value="NZ_QDKG01000003.1"/>
</dbReference>
<dbReference type="PANTHER" id="PTHR34135">
    <property type="entry name" value="LYSOZYME"/>
    <property type="match status" value="1"/>
</dbReference>
<proteinExistence type="inferred from homology"/>
<dbReference type="GO" id="GO:0003796">
    <property type="term" value="F:lysozyme activity"/>
    <property type="evidence" value="ECO:0007669"/>
    <property type="project" value="InterPro"/>
</dbReference>
<dbReference type="Pfam" id="PF01183">
    <property type="entry name" value="Glyco_hydro_25"/>
    <property type="match status" value="1"/>
</dbReference>
<dbReference type="GO" id="GO:0016998">
    <property type="term" value="P:cell wall macromolecule catabolic process"/>
    <property type="evidence" value="ECO:0007669"/>
    <property type="project" value="InterPro"/>
</dbReference>
<reference evidence="5 6" key="1">
    <citation type="submission" date="2018-04" db="EMBL/GenBank/DDBJ databases">
        <title>Sphingobacterium cortibacter sp. nov.</title>
        <authorList>
            <person name="Li Y."/>
        </authorList>
    </citation>
    <scope>NUCLEOTIDE SEQUENCE [LARGE SCALE GENOMIC DNA]</scope>
    <source>
        <strain evidence="5 6">2c-3</strain>
    </source>
</reference>
<keyword evidence="3" id="KW-0326">Glycosidase</keyword>
<organism evidence="5 6">
    <name type="scientific">Sphingobacterium corticibacter</name>
    <dbReference type="NCBI Taxonomy" id="2171749"/>
    <lineage>
        <taxon>Bacteria</taxon>
        <taxon>Pseudomonadati</taxon>
        <taxon>Bacteroidota</taxon>
        <taxon>Sphingobacteriia</taxon>
        <taxon>Sphingobacteriales</taxon>
        <taxon>Sphingobacteriaceae</taxon>
        <taxon>Sphingobacterium</taxon>
    </lineage>
</organism>
<name>A0A2T8HHY9_9SPHI</name>
<protein>
    <submittedName>
        <fullName evidence="5">Glycoside hydrolase</fullName>
    </submittedName>
</protein>
<keyword evidence="2 5" id="KW-0378">Hydrolase</keyword>
<evidence type="ECO:0000256" key="3">
    <source>
        <dbReference type="ARBA" id="ARBA00023295"/>
    </source>
</evidence>
<sequence>MVAPRITRKQVVVSTKKERLPYLLWSILLPLILIILIGAWHYRAGIIYYAKVIFSKEESDLANNKKYDARNIFLMSQHQEYTFGVDISHYQGHILWDSIQTINDKFPLDFVFIRATMGEKGKDRDFKKNWLGASGRSKIKGAYHYYRPNENSLKQARNFIRQVKLQPGDLPPVLDIEELPRNQSMADLQKGLKRWLTEVEQHYKIKPILYSGDSYYTDFLEREFSDYVLWIANYNFWIESPKDHWDFWQFSERGTVNGIATPVDLNMYKGSIEQLEQLCLPF</sequence>
<evidence type="ECO:0000256" key="1">
    <source>
        <dbReference type="ARBA" id="ARBA00010646"/>
    </source>
</evidence>
<dbReference type="OrthoDB" id="9798192at2"/>
<dbReference type="PANTHER" id="PTHR34135:SF2">
    <property type="entry name" value="LYSOZYME"/>
    <property type="match status" value="1"/>
</dbReference>
<dbReference type="InterPro" id="IPR018077">
    <property type="entry name" value="Glyco_hydro_fam25_subgr"/>
</dbReference>
<dbReference type="InterPro" id="IPR002053">
    <property type="entry name" value="Glyco_hydro_25"/>
</dbReference>
<keyword evidence="4" id="KW-0812">Transmembrane</keyword>
<evidence type="ECO:0000313" key="5">
    <source>
        <dbReference type="EMBL" id="PVH25025.1"/>
    </source>
</evidence>
<gene>
    <name evidence="5" type="ORF">DC487_08805</name>
</gene>
<dbReference type="SUPFAM" id="SSF51445">
    <property type="entry name" value="(Trans)glycosidases"/>
    <property type="match status" value="1"/>
</dbReference>
<dbReference type="InterPro" id="IPR017853">
    <property type="entry name" value="GH"/>
</dbReference>
<keyword evidence="4" id="KW-0472">Membrane</keyword>
<comment type="caution">
    <text evidence="5">The sequence shown here is derived from an EMBL/GenBank/DDBJ whole genome shotgun (WGS) entry which is preliminary data.</text>
</comment>
<dbReference type="EMBL" id="QDKG01000003">
    <property type="protein sequence ID" value="PVH25025.1"/>
    <property type="molecule type" value="Genomic_DNA"/>
</dbReference>
<accession>A0A2T8HHY9</accession>